<dbReference type="STRING" id="1431546.CAQU_08700"/>
<dbReference type="RefSeq" id="WP_075726896.1">
    <property type="nucleotide sequence ID" value="NZ_CP009245.1"/>
</dbReference>
<keyword evidence="2" id="KW-0812">Transmembrane</keyword>
<name>A0A1L7CH10_9CORY</name>
<organism evidence="3 4">
    <name type="scientific">Corynebacterium aquilae DSM 44791</name>
    <dbReference type="NCBI Taxonomy" id="1431546"/>
    <lineage>
        <taxon>Bacteria</taxon>
        <taxon>Bacillati</taxon>
        <taxon>Actinomycetota</taxon>
        <taxon>Actinomycetes</taxon>
        <taxon>Mycobacteriales</taxon>
        <taxon>Corynebacteriaceae</taxon>
        <taxon>Corynebacterium</taxon>
    </lineage>
</organism>
<feature type="region of interest" description="Disordered" evidence="1">
    <location>
        <begin position="1"/>
        <end position="23"/>
    </location>
</feature>
<feature type="compositionally biased region" description="Basic residues" evidence="1">
    <location>
        <begin position="246"/>
        <end position="256"/>
    </location>
</feature>
<gene>
    <name evidence="3" type="ORF">CAQU_08700</name>
</gene>
<evidence type="ECO:0000256" key="1">
    <source>
        <dbReference type="SAM" id="MobiDB-lite"/>
    </source>
</evidence>
<keyword evidence="4" id="KW-1185">Reference proteome</keyword>
<keyword evidence="2" id="KW-0472">Membrane</keyword>
<dbReference type="Proteomes" id="UP000185478">
    <property type="component" value="Chromosome"/>
</dbReference>
<feature type="transmembrane region" description="Helical" evidence="2">
    <location>
        <begin position="70"/>
        <end position="89"/>
    </location>
</feature>
<dbReference type="OrthoDB" id="8479889at2"/>
<dbReference type="InterPro" id="IPR025445">
    <property type="entry name" value="DUF4191"/>
</dbReference>
<dbReference type="EMBL" id="CP009245">
    <property type="protein sequence ID" value="APT85137.1"/>
    <property type="molecule type" value="Genomic_DNA"/>
</dbReference>
<dbReference type="KEGG" id="caqu:CAQU_08700"/>
<evidence type="ECO:0000313" key="3">
    <source>
        <dbReference type="EMBL" id="APT85137.1"/>
    </source>
</evidence>
<dbReference type="Pfam" id="PF13829">
    <property type="entry name" value="DUF4191"/>
    <property type="match status" value="1"/>
</dbReference>
<proteinExistence type="predicted"/>
<feature type="transmembrane region" description="Helical" evidence="2">
    <location>
        <begin position="43"/>
        <end position="64"/>
    </location>
</feature>
<reference evidence="3 4" key="1">
    <citation type="submission" date="2014-08" db="EMBL/GenBank/DDBJ databases">
        <title>Complete genome sequence of Corynebacterium aquilae S-613T(T) (=DSM 44791(T)), isolated from the choana of a healthy golden eagle.</title>
        <authorList>
            <person name="Ruckert C."/>
            <person name="Albersmeier A."/>
            <person name="Winkler A."/>
            <person name="Kalinowski J."/>
        </authorList>
    </citation>
    <scope>NUCLEOTIDE SEQUENCE [LARGE SCALE GENOMIC DNA]</scope>
    <source>
        <strain evidence="3 4">S-613</strain>
    </source>
</reference>
<dbReference type="AlphaFoldDB" id="A0A1L7CH10"/>
<sequence>MADAKKKAREANKEAKALKRAQRKQTRQQLWQAFNMQRKQDKALVPIMLACVIGLGLLFFLIGLLFGGQWFMLIIGLMFGIMLAFYMFTRRLESSMYDRVSDQPGAGGWALENMRNGVGMVWHTKTAVAANREMDVVHRVVGNPGIVLVGEGDEKRLKPLMAQQKKRLTRVAGQHPIYEILAGEGEGRVPIKKLQREMMKLPRNLSKDEVAALAARVESMDNLAGGMAGLPKGPVPGNAKMSGMNRRARRAQQRNK</sequence>
<accession>A0A1L7CH10</accession>
<evidence type="ECO:0000313" key="4">
    <source>
        <dbReference type="Proteomes" id="UP000185478"/>
    </source>
</evidence>
<protein>
    <submittedName>
        <fullName evidence="3">Membrane protein</fullName>
    </submittedName>
</protein>
<keyword evidence="2" id="KW-1133">Transmembrane helix</keyword>
<evidence type="ECO:0000256" key="2">
    <source>
        <dbReference type="SAM" id="Phobius"/>
    </source>
</evidence>
<feature type="region of interest" description="Disordered" evidence="1">
    <location>
        <begin position="225"/>
        <end position="256"/>
    </location>
</feature>